<comment type="caution">
    <text evidence="2">The sequence shown here is derived from an EMBL/GenBank/DDBJ whole genome shotgun (WGS) entry which is preliminary data.</text>
</comment>
<dbReference type="Gene3D" id="2.40.50.960">
    <property type="match status" value="1"/>
</dbReference>
<organism evidence="2 3">
    <name type="scientific">Prymnesium parvum</name>
    <name type="common">Toxic golden alga</name>
    <dbReference type="NCBI Taxonomy" id="97485"/>
    <lineage>
        <taxon>Eukaryota</taxon>
        <taxon>Haptista</taxon>
        <taxon>Haptophyta</taxon>
        <taxon>Prymnesiophyceae</taxon>
        <taxon>Prymnesiales</taxon>
        <taxon>Prymnesiaceae</taxon>
        <taxon>Prymnesium</taxon>
    </lineage>
</organism>
<evidence type="ECO:0000256" key="1">
    <source>
        <dbReference type="SAM" id="MobiDB-lite"/>
    </source>
</evidence>
<sequence>MAANDAPPLTPWLCDAVKAACQPNQSARKGGVLVQALDVAKQPNHLSGGINCVLSDREHSVGAVLTPSAMLRWRQAMPTYEHAQLNCAILVLDSFDVAVNETTGQFTLRVHEFTWLAAAAETFGQPCCIMSDPTVHALFHRIAPACAPAPPPAPRPRGGGESYLLRLQRRSYPMARACFPVEARPPHAVLLEYAAIPRAEQSQLDLLVRASQPHCRAPAEEPSQGEELEIEAAEPCATATASSGAAPACVRERKESTSEAVACGFLWEPQLDVEEGIEPPGGTQILDQVSAAGTPS</sequence>
<dbReference type="Proteomes" id="UP001515480">
    <property type="component" value="Unassembled WGS sequence"/>
</dbReference>
<name>A0AB34JA99_PRYPA</name>
<gene>
    <name evidence="2" type="ORF">AB1Y20_002762</name>
</gene>
<evidence type="ECO:0000313" key="3">
    <source>
        <dbReference type="Proteomes" id="UP001515480"/>
    </source>
</evidence>
<feature type="compositionally biased region" description="Polar residues" evidence="1">
    <location>
        <begin position="285"/>
        <end position="296"/>
    </location>
</feature>
<keyword evidence="3" id="KW-1185">Reference proteome</keyword>
<dbReference type="EMBL" id="JBGBPQ010000010">
    <property type="protein sequence ID" value="KAL1518471.1"/>
    <property type="molecule type" value="Genomic_DNA"/>
</dbReference>
<dbReference type="AlphaFoldDB" id="A0AB34JA99"/>
<protein>
    <submittedName>
        <fullName evidence="2">Uncharacterized protein</fullName>
    </submittedName>
</protein>
<accession>A0AB34JA99</accession>
<feature type="region of interest" description="Disordered" evidence="1">
    <location>
        <begin position="274"/>
        <end position="296"/>
    </location>
</feature>
<proteinExistence type="predicted"/>
<evidence type="ECO:0000313" key="2">
    <source>
        <dbReference type="EMBL" id="KAL1518471.1"/>
    </source>
</evidence>
<reference evidence="2 3" key="1">
    <citation type="journal article" date="2024" name="Science">
        <title>Giant polyketide synthase enzymes in the biosynthesis of giant marine polyether toxins.</title>
        <authorList>
            <person name="Fallon T.R."/>
            <person name="Shende V.V."/>
            <person name="Wierzbicki I.H."/>
            <person name="Pendleton A.L."/>
            <person name="Watervoot N.F."/>
            <person name="Auber R.P."/>
            <person name="Gonzalez D.J."/>
            <person name="Wisecaver J.H."/>
            <person name="Moore B.S."/>
        </authorList>
    </citation>
    <scope>NUCLEOTIDE SEQUENCE [LARGE SCALE GENOMIC DNA]</scope>
    <source>
        <strain evidence="2 3">12B1</strain>
    </source>
</reference>